<comment type="caution">
    <text evidence="5">The sequence shown here is derived from an EMBL/GenBank/DDBJ whole genome shotgun (WGS) entry which is preliminary data.</text>
</comment>
<comment type="catalytic activity">
    <reaction evidence="1">
        <text>a monocarboxylic acid amide + H2O = a monocarboxylate + NH4(+)</text>
        <dbReference type="Rhea" id="RHEA:12020"/>
        <dbReference type="ChEBI" id="CHEBI:15377"/>
        <dbReference type="ChEBI" id="CHEBI:28938"/>
        <dbReference type="ChEBI" id="CHEBI:35757"/>
        <dbReference type="ChEBI" id="CHEBI:83628"/>
        <dbReference type="EC" id="3.5.1.4"/>
    </reaction>
</comment>
<protein>
    <recommendedName>
        <fullName evidence="3">amidase</fullName>
        <ecNumber evidence="3">3.5.1.4</ecNumber>
    </recommendedName>
</protein>
<dbReference type="PANTHER" id="PTHR11895:SF7">
    <property type="entry name" value="GLUTAMYL-TRNA(GLN) AMIDOTRANSFERASE SUBUNIT A, MITOCHONDRIAL"/>
    <property type="match status" value="1"/>
</dbReference>
<dbReference type="InterPro" id="IPR023631">
    <property type="entry name" value="Amidase_dom"/>
</dbReference>
<dbReference type="PANTHER" id="PTHR11895">
    <property type="entry name" value="TRANSAMIDASE"/>
    <property type="match status" value="1"/>
</dbReference>
<organism evidence="5 6">
    <name type="scientific">Mycolicibacter longobardus</name>
    <dbReference type="NCBI Taxonomy" id="1108812"/>
    <lineage>
        <taxon>Bacteria</taxon>
        <taxon>Bacillati</taxon>
        <taxon>Actinomycetota</taxon>
        <taxon>Actinomycetes</taxon>
        <taxon>Mycobacteriales</taxon>
        <taxon>Mycobacteriaceae</taxon>
        <taxon>Mycolicibacter</taxon>
    </lineage>
</organism>
<dbReference type="InterPro" id="IPR000120">
    <property type="entry name" value="Amidase"/>
</dbReference>
<reference evidence="5 6" key="1">
    <citation type="submission" date="2016-01" db="EMBL/GenBank/DDBJ databases">
        <title>The new phylogeny of the genus Mycobacterium.</title>
        <authorList>
            <person name="Tarcisio F."/>
            <person name="Conor M."/>
            <person name="Antonella G."/>
            <person name="Elisabetta G."/>
            <person name="Giulia F.S."/>
            <person name="Sara T."/>
            <person name="Anna F."/>
            <person name="Clotilde B."/>
            <person name="Roberto B."/>
            <person name="Veronica D.S."/>
            <person name="Fabio R."/>
            <person name="Monica P."/>
            <person name="Olivier J."/>
            <person name="Enrico T."/>
            <person name="Nicola S."/>
        </authorList>
    </citation>
    <scope>NUCLEOTIDE SEQUENCE [LARGE SCALE GENOMIC DNA]</scope>
    <source>
        <strain evidence="5 6">DSM 45394</strain>
    </source>
</reference>
<feature type="domain" description="Amidase" evidence="4">
    <location>
        <begin position="34"/>
        <end position="457"/>
    </location>
</feature>
<sequence>MSAAHDHEHDHELAFAGVARLAQLVRQREVSPRELVALYLDRIARLDPVLNAFRTVLGDQAMAEAARVERRLAAGEVLPLAGVPIAVKDDTDVAGVSSMCGTGIDVGPASADSAAVRRLRAAGAVIIGKTHLSEFGAYPVCESATWGVTRNPWDLYRTPGGSSGGSAAAVASGMVPGATGSDSGGSVRIPAACCGLVGLKGQRGRISTKESPERAYRFHGLNHIGPLARSVVDVALLHDAMTGPEPDDEIPSPPPAPALMEALTAAPRRLRIAMSFKPVVPVHVSDEVRRPVLETAELLRSMGHEVVERDPVYPVVGIAAVLAMFMNGFAHEIERLPKTELLERRMQAEARTSRLVPDWLARRAVASEPRITARSQRRIADFDILMTPVLAIPPVRVGYFEGLGPTRAMLRMIKFIPFTFPQCYSGQPAISVPTGIAADGVPEAVHLVARANDEATLISLAAQLESVQPWAQRRPPTEALLSRVG</sequence>
<evidence type="ECO:0000256" key="3">
    <source>
        <dbReference type="ARBA" id="ARBA00012922"/>
    </source>
</evidence>
<keyword evidence="6" id="KW-1185">Reference proteome</keyword>
<evidence type="ECO:0000256" key="2">
    <source>
        <dbReference type="ARBA" id="ARBA00009199"/>
    </source>
</evidence>
<evidence type="ECO:0000256" key="1">
    <source>
        <dbReference type="ARBA" id="ARBA00001311"/>
    </source>
</evidence>
<dbReference type="GO" id="GO:0004040">
    <property type="term" value="F:amidase activity"/>
    <property type="evidence" value="ECO:0007669"/>
    <property type="project" value="UniProtKB-EC"/>
</dbReference>
<dbReference type="EMBL" id="LQPG01000019">
    <property type="protein sequence ID" value="ORW10955.1"/>
    <property type="molecule type" value="Genomic_DNA"/>
</dbReference>
<dbReference type="Gene3D" id="3.90.1300.10">
    <property type="entry name" value="Amidase signature (AS) domain"/>
    <property type="match status" value="1"/>
</dbReference>
<dbReference type="STRING" id="1108812.AWC16_12865"/>
<dbReference type="AlphaFoldDB" id="A0A1X1YIU4"/>
<comment type="similarity">
    <text evidence="2">Belongs to the amidase family.</text>
</comment>
<dbReference type="InterPro" id="IPR020556">
    <property type="entry name" value="Amidase_CS"/>
</dbReference>
<proteinExistence type="inferred from homology"/>
<dbReference type="PROSITE" id="PS00571">
    <property type="entry name" value="AMIDASES"/>
    <property type="match status" value="1"/>
</dbReference>
<evidence type="ECO:0000259" key="4">
    <source>
        <dbReference type="Pfam" id="PF01425"/>
    </source>
</evidence>
<name>A0A1X1YIU4_9MYCO</name>
<dbReference type="InterPro" id="IPR036928">
    <property type="entry name" value="AS_sf"/>
</dbReference>
<dbReference type="Pfam" id="PF01425">
    <property type="entry name" value="Amidase"/>
    <property type="match status" value="1"/>
</dbReference>
<dbReference type="EC" id="3.5.1.4" evidence="3"/>
<dbReference type="Proteomes" id="UP000193866">
    <property type="component" value="Unassembled WGS sequence"/>
</dbReference>
<dbReference type="SUPFAM" id="SSF75304">
    <property type="entry name" value="Amidase signature (AS) enzymes"/>
    <property type="match status" value="1"/>
</dbReference>
<evidence type="ECO:0000313" key="6">
    <source>
        <dbReference type="Proteomes" id="UP000193866"/>
    </source>
</evidence>
<gene>
    <name evidence="5" type="ORF">AWC16_12865</name>
</gene>
<evidence type="ECO:0000313" key="5">
    <source>
        <dbReference type="EMBL" id="ORW10955.1"/>
    </source>
</evidence>
<dbReference type="RefSeq" id="WP_165759210.1">
    <property type="nucleotide sequence ID" value="NZ_JACKVG010000013.1"/>
</dbReference>
<accession>A0A1X1YIU4</accession>